<protein>
    <submittedName>
        <fullName evidence="2">Protein of uncharacterized function (DUF3316)</fullName>
    </submittedName>
</protein>
<reference evidence="2 3" key="1">
    <citation type="submission" date="2015-09" db="EMBL/GenBank/DDBJ databases">
        <authorList>
            <consortium name="Pathogen Informatics"/>
        </authorList>
    </citation>
    <scope>NUCLEOTIDE SEQUENCE [LARGE SCALE GENOMIC DNA]</scope>
    <source>
        <strain evidence="2 3">2789STDY5608872</strain>
    </source>
</reference>
<evidence type="ECO:0000256" key="1">
    <source>
        <dbReference type="SAM" id="SignalP"/>
    </source>
</evidence>
<evidence type="ECO:0000313" key="2">
    <source>
        <dbReference type="EMBL" id="CUN30820.1"/>
    </source>
</evidence>
<gene>
    <name evidence="2" type="ORF">ERS852429_03641</name>
</gene>
<feature type="chain" id="PRO_5008014202" evidence="1">
    <location>
        <begin position="22"/>
        <end position="289"/>
    </location>
</feature>
<organism evidence="2 3">
    <name type="scientific">Parabacteroides distasonis</name>
    <dbReference type="NCBI Taxonomy" id="823"/>
    <lineage>
        <taxon>Bacteria</taxon>
        <taxon>Pseudomonadati</taxon>
        <taxon>Bacteroidota</taxon>
        <taxon>Bacteroidia</taxon>
        <taxon>Bacteroidales</taxon>
        <taxon>Tannerellaceae</taxon>
        <taxon>Parabacteroides</taxon>
    </lineage>
</organism>
<accession>A0A173VVM0</accession>
<dbReference type="Proteomes" id="UP000095591">
    <property type="component" value="Unassembled WGS sequence"/>
</dbReference>
<evidence type="ECO:0000313" key="3">
    <source>
        <dbReference type="Proteomes" id="UP000095591"/>
    </source>
</evidence>
<dbReference type="EMBL" id="CYXP01000009">
    <property type="protein sequence ID" value="CUN30820.1"/>
    <property type="molecule type" value="Genomic_DNA"/>
</dbReference>
<proteinExistence type="predicted"/>
<sequence length="289" mass="32328">MKAITCLIGLFLLFLASPAKAQSDGDEIPWSINSGTMVGIGSYNLMDTYLSPSMEDKKYTGPGLRVMNERMKRVRLANYRVSRQQIISVDLASTDNAASTATDFAGFIDYTLGYHYHLPTLLPDLKLLAGGAVHGMGGFIYNTRNGNNPASAKADIDLNISAMAIYKLRVKEYPMTLRYQFTIPFAGVLFSPHYGQSYYEIFNLGNASGVVQFNSFHNKFAMKNFFTVDFPVCNFTIRAGYLNSSYRTDVNGIQSHIISHSFMIGLVKEFISFGGKRLKNTQRFRSAYY</sequence>
<feature type="signal peptide" evidence="1">
    <location>
        <begin position="1"/>
        <end position="21"/>
    </location>
</feature>
<dbReference type="AlphaFoldDB" id="A0A173VVM0"/>
<dbReference type="InterPro" id="IPR016879">
    <property type="entry name" value="UCP028299"/>
</dbReference>
<dbReference type="Pfam" id="PF11777">
    <property type="entry name" value="DUF3316"/>
    <property type="match status" value="1"/>
</dbReference>
<name>A0A173VVM0_PARDI</name>
<dbReference type="RefSeq" id="WP_044545673.1">
    <property type="nucleotide sequence ID" value="NZ_CDRH01000338.1"/>
</dbReference>
<keyword evidence="1" id="KW-0732">Signal</keyword>